<evidence type="ECO:0000256" key="5">
    <source>
        <dbReference type="ARBA" id="ARBA00023237"/>
    </source>
</evidence>
<feature type="domain" description="RagB/SusD" evidence="6">
    <location>
        <begin position="312"/>
        <end position="627"/>
    </location>
</feature>
<evidence type="ECO:0000256" key="2">
    <source>
        <dbReference type="ARBA" id="ARBA00006275"/>
    </source>
</evidence>
<dbReference type="InterPro" id="IPR011990">
    <property type="entry name" value="TPR-like_helical_dom_sf"/>
</dbReference>
<evidence type="ECO:0000313" key="9">
    <source>
        <dbReference type="Proteomes" id="UP000753961"/>
    </source>
</evidence>
<name>A0A953HJ94_9BACT</name>
<organism evidence="8 9">
    <name type="scientific">Membranihabitans marinus</name>
    <dbReference type="NCBI Taxonomy" id="1227546"/>
    <lineage>
        <taxon>Bacteria</taxon>
        <taxon>Pseudomonadati</taxon>
        <taxon>Bacteroidota</taxon>
        <taxon>Saprospiria</taxon>
        <taxon>Saprospirales</taxon>
        <taxon>Saprospiraceae</taxon>
        <taxon>Membranihabitans</taxon>
    </lineage>
</organism>
<comment type="caution">
    <text evidence="8">The sequence shown here is derived from an EMBL/GenBank/DDBJ whole genome shotgun (WGS) entry which is preliminary data.</text>
</comment>
<evidence type="ECO:0000256" key="3">
    <source>
        <dbReference type="ARBA" id="ARBA00022729"/>
    </source>
</evidence>
<feature type="domain" description="SusD-like N-terminal" evidence="7">
    <location>
        <begin position="23"/>
        <end position="224"/>
    </location>
</feature>
<dbReference type="Pfam" id="PF07980">
    <property type="entry name" value="SusD_RagB"/>
    <property type="match status" value="1"/>
</dbReference>
<dbReference type="SUPFAM" id="SSF48452">
    <property type="entry name" value="TPR-like"/>
    <property type="match status" value="1"/>
</dbReference>
<reference evidence="8" key="1">
    <citation type="submission" date="2021-06" db="EMBL/GenBank/DDBJ databases">
        <title>44 bacteria genomes isolated from Dapeng, Shenzhen.</title>
        <authorList>
            <person name="Zheng W."/>
            <person name="Yu S."/>
            <person name="Huang Y."/>
        </authorList>
    </citation>
    <scope>NUCLEOTIDE SEQUENCE</scope>
    <source>
        <strain evidence="8">DP5N28-2</strain>
    </source>
</reference>
<dbReference type="InterPro" id="IPR033985">
    <property type="entry name" value="SusD-like_N"/>
</dbReference>
<dbReference type="Gene3D" id="1.25.40.390">
    <property type="match status" value="1"/>
</dbReference>
<accession>A0A953HJ94</accession>
<keyword evidence="9" id="KW-1185">Reference proteome</keyword>
<evidence type="ECO:0000313" key="8">
    <source>
        <dbReference type="EMBL" id="MBY5956737.1"/>
    </source>
</evidence>
<evidence type="ECO:0000259" key="7">
    <source>
        <dbReference type="Pfam" id="PF14322"/>
    </source>
</evidence>
<dbReference type="PROSITE" id="PS51257">
    <property type="entry name" value="PROKAR_LIPOPROTEIN"/>
    <property type="match status" value="1"/>
</dbReference>
<evidence type="ECO:0000259" key="6">
    <source>
        <dbReference type="Pfam" id="PF07980"/>
    </source>
</evidence>
<sequence>MRTIKLYPFVLFFGIFTFSCNSFLDVVPDNVATIDIAFNSRVNAERFFYTLYGYLPAHASNSNPGLIAGDEIWTNDVTGRNWGGLNIAKGDQRITNPYLDYWSDHNMFVAIRDCNIFLENIDQPRDLEPFEKERWIAEAKFLKAYYHFWLMRMYGPIPIIRENISVSGDVNEVRRSRDPVDEVVDYIVELIDEAMPSLPEAIQNRGEELGRITKPIAAGIKAKVLATAASPMFNGNNFYSNWLNSDGVPYINPNFDAQKWERAASACDTAIILAEAGGHSLYHYPGSSIFDLSDSTILKMSIRGSVTEKWNPEVIWGSANPTAATLQNWSFTRIDPSARAEILEQVQSYWAATFRMAELYYSNNGVPISEDKNFNYNDRLELTTVGEDHQYYMEPGFETVVLHLNREARFYASLSFDGSLIYGQGRLDDQNQWVVRGKESQVSGQIDAFRYSVTGYLPKKLVNEEDVLSTNYSREIYPWPVLRLADLYLLYAEVLNEVEGPSEKAYEYIDKVRERAGLAGVEESWQVHSTQPEKVASKEGFREIIHQERLIELAFEGHRFWDLRRWWKLEEKMNSNIRGWSINKKTPEEYYQLRTVGETKFTKKDYLWPISEADIIVNTNLDQAPGW</sequence>
<proteinExistence type="inferred from homology"/>
<gene>
    <name evidence="8" type="ORF">KUV50_01225</name>
</gene>
<dbReference type="AlphaFoldDB" id="A0A953HJ94"/>
<dbReference type="Pfam" id="PF14322">
    <property type="entry name" value="SusD-like_3"/>
    <property type="match status" value="1"/>
</dbReference>
<dbReference type="EMBL" id="JAHVHU010000002">
    <property type="protein sequence ID" value="MBY5956737.1"/>
    <property type="molecule type" value="Genomic_DNA"/>
</dbReference>
<dbReference type="Proteomes" id="UP000753961">
    <property type="component" value="Unassembled WGS sequence"/>
</dbReference>
<keyword evidence="4" id="KW-0472">Membrane</keyword>
<comment type="similarity">
    <text evidence="2">Belongs to the SusD family.</text>
</comment>
<evidence type="ECO:0000256" key="4">
    <source>
        <dbReference type="ARBA" id="ARBA00023136"/>
    </source>
</evidence>
<dbReference type="GO" id="GO:0009279">
    <property type="term" value="C:cell outer membrane"/>
    <property type="evidence" value="ECO:0007669"/>
    <property type="project" value="UniProtKB-SubCell"/>
</dbReference>
<comment type="subcellular location">
    <subcellularLocation>
        <location evidence="1">Cell outer membrane</location>
    </subcellularLocation>
</comment>
<dbReference type="RefSeq" id="WP_222578258.1">
    <property type="nucleotide sequence ID" value="NZ_JAHVHU010000002.1"/>
</dbReference>
<keyword evidence="5" id="KW-0998">Cell outer membrane</keyword>
<protein>
    <submittedName>
        <fullName evidence="8">RagB/SusD family nutrient uptake outer membrane protein</fullName>
    </submittedName>
</protein>
<evidence type="ECO:0000256" key="1">
    <source>
        <dbReference type="ARBA" id="ARBA00004442"/>
    </source>
</evidence>
<dbReference type="InterPro" id="IPR012944">
    <property type="entry name" value="SusD_RagB_dom"/>
</dbReference>
<keyword evidence="3" id="KW-0732">Signal</keyword>